<reference evidence="3" key="1">
    <citation type="journal article" date="2014" name="Nat. Genet.">
        <title>A reference genome for common bean and genome-wide analysis of dual domestications.</title>
        <authorList>
            <person name="Schmutz J."/>
            <person name="McClean P.E."/>
            <person name="Mamidi S."/>
            <person name="Wu G.A."/>
            <person name="Cannon S.B."/>
            <person name="Grimwood J."/>
            <person name="Jenkins J."/>
            <person name="Shu S."/>
            <person name="Song Q."/>
            <person name="Chavarro C."/>
            <person name="Torres-Torres M."/>
            <person name="Geffroy V."/>
            <person name="Moghaddam S.M."/>
            <person name="Gao D."/>
            <person name="Abernathy B."/>
            <person name="Barry K."/>
            <person name="Blair M."/>
            <person name="Brick M.A."/>
            <person name="Chovatia M."/>
            <person name="Gepts P."/>
            <person name="Goodstein D.M."/>
            <person name="Gonzales M."/>
            <person name="Hellsten U."/>
            <person name="Hyten D.L."/>
            <person name="Jia G."/>
            <person name="Kelly J.D."/>
            <person name="Kudrna D."/>
            <person name="Lee R."/>
            <person name="Richard M.M."/>
            <person name="Miklas P.N."/>
            <person name="Osorno J.M."/>
            <person name="Rodrigues J."/>
            <person name="Thareau V."/>
            <person name="Urrea C.A."/>
            <person name="Wang M."/>
            <person name="Yu Y."/>
            <person name="Zhang M."/>
            <person name="Wing R.A."/>
            <person name="Cregan P.B."/>
            <person name="Rokhsar D.S."/>
            <person name="Jackson S.A."/>
        </authorList>
    </citation>
    <scope>NUCLEOTIDE SEQUENCE [LARGE SCALE GENOMIC DNA]</scope>
    <source>
        <strain evidence="3">cv. G19833</strain>
    </source>
</reference>
<dbReference type="OrthoDB" id="1430781at2759"/>
<feature type="region of interest" description="Disordered" evidence="1">
    <location>
        <begin position="243"/>
        <end position="278"/>
    </location>
</feature>
<evidence type="ECO:0000313" key="3">
    <source>
        <dbReference type="Proteomes" id="UP000000226"/>
    </source>
</evidence>
<dbReference type="OMA" id="EVETEYW"/>
<evidence type="ECO:0000256" key="1">
    <source>
        <dbReference type="SAM" id="MobiDB-lite"/>
    </source>
</evidence>
<name>V7C664_PHAVU</name>
<sequence length="297" mass="33038">MGNSPSGPRFLGNGNYCSYHIQLDDAATITVTKHQQKSELKYEVDGMTCTLFISRSLERNSGDENISISLTDFYLNIQKYTTLVSPRCATIYVSVKKERKSDGFLCIPLEVFDIFSTEGKTKQYGVSRRGEVETEYWAYGCGTRMGLLVTEKKKKKSDEEQVYVATVAHYYVNSSSGRNRGGDIGFSVVVKIGVHNGVLDFSVDGPVEHPSSALLYMIQEVIRTGTWKLSACPHCKNIQSQSRWLSESEGNDTTLPPPPPPPRYGGSQNAANMGRFNGDGNGSIIQANKINFNKWWK</sequence>
<dbReference type="Proteomes" id="UP000000226">
    <property type="component" value="Chromosome 4"/>
</dbReference>
<dbReference type="EMBL" id="CM002291">
    <property type="protein sequence ID" value="ESW24858.1"/>
    <property type="molecule type" value="Genomic_DNA"/>
</dbReference>
<protein>
    <submittedName>
        <fullName evidence="2">Uncharacterized protein</fullName>
    </submittedName>
</protein>
<accession>V7C664</accession>
<evidence type="ECO:0000313" key="2">
    <source>
        <dbReference type="EMBL" id="ESW24858.1"/>
    </source>
</evidence>
<keyword evidence="3" id="KW-1185">Reference proteome</keyword>
<proteinExistence type="predicted"/>
<dbReference type="Gramene" id="ESW24858">
    <property type="protein sequence ID" value="ESW24858"/>
    <property type="gene ID" value="PHAVU_004G166600g"/>
</dbReference>
<gene>
    <name evidence="2" type="ORF">PHAVU_004G166600g</name>
</gene>
<organism evidence="2 3">
    <name type="scientific">Phaseolus vulgaris</name>
    <name type="common">Kidney bean</name>
    <name type="synonym">French bean</name>
    <dbReference type="NCBI Taxonomy" id="3885"/>
    <lineage>
        <taxon>Eukaryota</taxon>
        <taxon>Viridiplantae</taxon>
        <taxon>Streptophyta</taxon>
        <taxon>Embryophyta</taxon>
        <taxon>Tracheophyta</taxon>
        <taxon>Spermatophyta</taxon>
        <taxon>Magnoliopsida</taxon>
        <taxon>eudicotyledons</taxon>
        <taxon>Gunneridae</taxon>
        <taxon>Pentapetalae</taxon>
        <taxon>rosids</taxon>
        <taxon>fabids</taxon>
        <taxon>Fabales</taxon>
        <taxon>Fabaceae</taxon>
        <taxon>Papilionoideae</taxon>
        <taxon>50 kb inversion clade</taxon>
        <taxon>NPAAA clade</taxon>
        <taxon>indigoferoid/millettioid clade</taxon>
        <taxon>Phaseoleae</taxon>
        <taxon>Phaseolus</taxon>
    </lineage>
</organism>
<dbReference type="AlphaFoldDB" id="V7C664"/>